<keyword evidence="3" id="KW-1185">Reference proteome</keyword>
<name>A0AAD5BGM9_9ASCO</name>
<feature type="region of interest" description="Disordered" evidence="1">
    <location>
        <begin position="1"/>
        <end position="75"/>
    </location>
</feature>
<feature type="region of interest" description="Disordered" evidence="1">
    <location>
        <begin position="90"/>
        <end position="158"/>
    </location>
</feature>
<feature type="region of interest" description="Disordered" evidence="1">
    <location>
        <begin position="228"/>
        <end position="253"/>
    </location>
</feature>
<feature type="compositionally biased region" description="Low complexity" evidence="1">
    <location>
        <begin position="112"/>
        <end position="123"/>
    </location>
</feature>
<dbReference type="GeneID" id="76149703"/>
<reference evidence="2 3" key="1">
    <citation type="journal article" date="2022" name="DNA Res.">
        <title>Genome analysis of five recently described species of the CUG-Ser clade uncovers Candida theae as a new hybrid lineage with pathogenic potential in the Candida parapsilosis species complex.</title>
        <authorList>
            <person name="Mixao V."/>
            <person name="Del Olmo V."/>
            <person name="Hegedusova E."/>
            <person name="Saus E."/>
            <person name="Pryszcz L."/>
            <person name="Cillingova A."/>
            <person name="Nosek J."/>
            <person name="Gabaldon T."/>
        </authorList>
    </citation>
    <scope>NUCLEOTIDE SEQUENCE [LARGE SCALE GENOMIC DNA]</scope>
    <source>
        <strain evidence="2 3">CBS 12239</strain>
    </source>
</reference>
<evidence type="ECO:0000313" key="2">
    <source>
        <dbReference type="EMBL" id="KAI5961710.1"/>
    </source>
</evidence>
<dbReference type="EMBL" id="JAIHNG010000072">
    <property type="protein sequence ID" value="KAI5961710.1"/>
    <property type="molecule type" value="Genomic_DNA"/>
</dbReference>
<evidence type="ECO:0000256" key="1">
    <source>
        <dbReference type="SAM" id="MobiDB-lite"/>
    </source>
</evidence>
<proteinExistence type="predicted"/>
<sequence length="474" mass="54437">MNTSTKSSSIAPPPAGGTISTTTSSKYNYLPKFNSQQQSNNQQYNNTNNTTQPNQPPPPPPPPQQQHTHHQSRVFSNDVIDSLANSLSFNRTVSSSSSILSTPSNNIRKYQRQQQQQQQQQPQDSSHNQTQLHPKRDIHPRNDSKQKGIEKNGRISRNGQLIKNKLLNIHQSHKQLHPSSNTTVQQKQEEQQRQSLRPKQSRSHAQQEPPQKVTHDAAYYARKVIFGNDTSDSEEEEQEEEEEDDTGGEEEKCLPIRSIPGYTRGELQLLLKQPTHAQLSEDEEKRLLLDHKRKLMSKQERYFMKSHALAIRRQVQVSQKKDVLEKIFGDSNMLIGEYMTNNSEYSALDHSFNIHKVLNEDNEEITNLLEEDTWFQASMEEFRTLISRKKQSYVLCDGDNGEQPPSYKITVPDLISKFEFHEASADAVRADDDDDDDDDVDMASDRNEELYQLGLSHLKAICKKEREESGELQY</sequence>
<accession>A0AAD5BGM9</accession>
<feature type="region of interest" description="Disordered" evidence="1">
    <location>
        <begin position="174"/>
        <end position="216"/>
    </location>
</feature>
<gene>
    <name evidence="2" type="ORF">KGF57_001644</name>
</gene>
<feature type="compositionally biased region" description="Acidic residues" evidence="1">
    <location>
        <begin position="431"/>
        <end position="442"/>
    </location>
</feature>
<dbReference type="RefSeq" id="XP_051609893.1">
    <property type="nucleotide sequence ID" value="XM_051750871.1"/>
</dbReference>
<feature type="compositionally biased region" description="Basic and acidic residues" evidence="1">
    <location>
        <begin position="134"/>
        <end position="153"/>
    </location>
</feature>
<dbReference type="AlphaFoldDB" id="A0AAD5BGM9"/>
<comment type="caution">
    <text evidence="2">The sequence shown here is derived from an EMBL/GenBank/DDBJ whole genome shotgun (WGS) entry which is preliminary data.</text>
</comment>
<feature type="compositionally biased region" description="Pro residues" evidence="1">
    <location>
        <begin position="54"/>
        <end position="64"/>
    </location>
</feature>
<feature type="compositionally biased region" description="Polar residues" evidence="1">
    <location>
        <begin position="1"/>
        <end position="10"/>
    </location>
</feature>
<protein>
    <submittedName>
        <fullName evidence="2">Uncharacterized protein</fullName>
    </submittedName>
</protein>
<feature type="compositionally biased region" description="Acidic residues" evidence="1">
    <location>
        <begin position="231"/>
        <end position="248"/>
    </location>
</feature>
<feature type="compositionally biased region" description="Low complexity" evidence="1">
    <location>
        <begin position="34"/>
        <end position="53"/>
    </location>
</feature>
<feature type="region of interest" description="Disordered" evidence="1">
    <location>
        <begin position="426"/>
        <end position="446"/>
    </location>
</feature>
<feature type="compositionally biased region" description="Polar residues" evidence="1">
    <location>
        <begin position="18"/>
        <end position="27"/>
    </location>
</feature>
<feature type="compositionally biased region" description="Polar residues" evidence="1">
    <location>
        <begin position="195"/>
        <end position="209"/>
    </location>
</feature>
<organism evidence="2 3">
    <name type="scientific">Candida theae</name>
    <dbReference type="NCBI Taxonomy" id="1198502"/>
    <lineage>
        <taxon>Eukaryota</taxon>
        <taxon>Fungi</taxon>
        <taxon>Dikarya</taxon>
        <taxon>Ascomycota</taxon>
        <taxon>Saccharomycotina</taxon>
        <taxon>Pichiomycetes</taxon>
        <taxon>Debaryomycetaceae</taxon>
        <taxon>Candida/Lodderomyces clade</taxon>
        <taxon>Candida</taxon>
    </lineage>
</organism>
<dbReference type="Proteomes" id="UP001204833">
    <property type="component" value="Unassembled WGS sequence"/>
</dbReference>
<evidence type="ECO:0000313" key="3">
    <source>
        <dbReference type="Proteomes" id="UP001204833"/>
    </source>
</evidence>
<feature type="compositionally biased region" description="Low complexity" evidence="1">
    <location>
        <begin position="94"/>
        <end position="104"/>
    </location>
</feature>